<feature type="compositionally biased region" description="Basic and acidic residues" evidence="1">
    <location>
        <begin position="141"/>
        <end position="159"/>
    </location>
</feature>
<protein>
    <submittedName>
        <fullName evidence="3">Uncharacterized protein</fullName>
    </submittedName>
</protein>
<evidence type="ECO:0000256" key="2">
    <source>
        <dbReference type="SAM" id="SignalP"/>
    </source>
</evidence>
<evidence type="ECO:0000256" key="1">
    <source>
        <dbReference type="SAM" id="MobiDB-lite"/>
    </source>
</evidence>
<name>A0AAV7L956_PLEWA</name>
<gene>
    <name evidence="3" type="ORF">NDU88_000630</name>
</gene>
<sequence length="183" mass="20046">MNARQSVRAMKMLPVLLIGIPILARGGNPSSETPAPAPQGIFVVCPARRDDENAHDAGGEVNERPREKFLVARKVTKVSVSNCVQTTVQIPSSGFTEPLVISAIKGAMVTAHRGQEYMTRIISFFKLFWQPDPEIMSADSAQKRDQGANDEERADERPEVVSMSPCRSSDKAEGQSPHEQSRS</sequence>
<feature type="chain" id="PRO_5043316765" evidence="2">
    <location>
        <begin position="27"/>
        <end position="183"/>
    </location>
</feature>
<dbReference type="Proteomes" id="UP001066276">
    <property type="component" value="Chromosome 11"/>
</dbReference>
<keyword evidence="2" id="KW-0732">Signal</keyword>
<reference evidence="3" key="1">
    <citation type="journal article" date="2022" name="bioRxiv">
        <title>Sequencing and chromosome-scale assembly of the giantPleurodeles waltlgenome.</title>
        <authorList>
            <person name="Brown T."/>
            <person name="Elewa A."/>
            <person name="Iarovenko S."/>
            <person name="Subramanian E."/>
            <person name="Araus A.J."/>
            <person name="Petzold A."/>
            <person name="Susuki M."/>
            <person name="Suzuki K.-i.T."/>
            <person name="Hayashi T."/>
            <person name="Toyoda A."/>
            <person name="Oliveira C."/>
            <person name="Osipova E."/>
            <person name="Leigh N.D."/>
            <person name="Simon A."/>
            <person name="Yun M.H."/>
        </authorList>
    </citation>
    <scope>NUCLEOTIDE SEQUENCE</scope>
    <source>
        <strain evidence="3">20211129_DDA</strain>
        <tissue evidence="3">Liver</tissue>
    </source>
</reference>
<proteinExistence type="predicted"/>
<dbReference type="AlphaFoldDB" id="A0AAV7L956"/>
<evidence type="ECO:0000313" key="4">
    <source>
        <dbReference type="Proteomes" id="UP001066276"/>
    </source>
</evidence>
<comment type="caution">
    <text evidence="3">The sequence shown here is derived from an EMBL/GenBank/DDBJ whole genome shotgun (WGS) entry which is preliminary data.</text>
</comment>
<keyword evidence="4" id="KW-1185">Reference proteome</keyword>
<evidence type="ECO:0000313" key="3">
    <source>
        <dbReference type="EMBL" id="KAJ1087459.1"/>
    </source>
</evidence>
<organism evidence="3 4">
    <name type="scientific">Pleurodeles waltl</name>
    <name type="common">Iberian ribbed newt</name>
    <dbReference type="NCBI Taxonomy" id="8319"/>
    <lineage>
        <taxon>Eukaryota</taxon>
        <taxon>Metazoa</taxon>
        <taxon>Chordata</taxon>
        <taxon>Craniata</taxon>
        <taxon>Vertebrata</taxon>
        <taxon>Euteleostomi</taxon>
        <taxon>Amphibia</taxon>
        <taxon>Batrachia</taxon>
        <taxon>Caudata</taxon>
        <taxon>Salamandroidea</taxon>
        <taxon>Salamandridae</taxon>
        <taxon>Pleurodelinae</taxon>
        <taxon>Pleurodeles</taxon>
    </lineage>
</organism>
<feature type="signal peptide" evidence="2">
    <location>
        <begin position="1"/>
        <end position="26"/>
    </location>
</feature>
<feature type="region of interest" description="Disordered" evidence="1">
    <location>
        <begin position="136"/>
        <end position="183"/>
    </location>
</feature>
<accession>A0AAV7L956</accession>
<dbReference type="EMBL" id="JANPWB010000015">
    <property type="protein sequence ID" value="KAJ1087459.1"/>
    <property type="molecule type" value="Genomic_DNA"/>
</dbReference>